<proteinExistence type="inferred from homology"/>
<evidence type="ECO:0000256" key="1">
    <source>
        <dbReference type="ARBA" id="ARBA00009391"/>
    </source>
</evidence>
<dbReference type="PRINTS" id="PR00142">
    <property type="entry name" value="RECA"/>
</dbReference>
<dbReference type="InterPro" id="IPR020587">
    <property type="entry name" value="RecA_monomer-monomer_interface"/>
</dbReference>
<keyword evidence="5 10" id="KW-0067">ATP-binding</keyword>
<keyword evidence="9 10" id="KW-0742">SOS response</keyword>
<keyword evidence="4 10" id="KW-0227">DNA damage</keyword>
<evidence type="ECO:0000313" key="15">
    <source>
        <dbReference type="EMBL" id="MBJ6127372.1"/>
    </source>
</evidence>
<dbReference type="InterPro" id="IPR003593">
    <property type="entry name" value="AAA+_ATPase"/>
</dbReference>
<dbReference type="PANTHER" id="PTHR45900:SF1">
    <property type="entry name" value="MITOCHONDRIAL DNA REPAIR PROTEIN RECA HOMOLOG-RELATED"/>
    <property type="match status" value="1"/>
</dbReference>
<dbReference type="HAMAP" id="MF_00268">
    <property type="entry name" value="RecA"/>
    <property type="match status" value="1"/>
</dbReference>
<sequence length="346" mass="37135">MTTDKTKAIETAVSQIERAFGKGAIMRLGGDQIVEVETISTGSLGLDIALGVGGLPRGRIIEVYGPESSGKTTLALQTIAEAQKKGGVCGFIDAEHALDPVYARKLGVNLDDLLVSQPDNGEQALEIADTLVRSSSVDILVIDSVAALTPKAEIEGEMGESRPGLQARLMSQALRKLTGSISRTKTMVIFINQIRMKIGVMYGSPETTTGGNALKFYASVRLDIRRTSTLKDRDEPIGNQVRVKVVKNKVAPPFKQVEFDIMFGEGISKMGELIDLGVKANVVEKSGAWFSYDSQRLGQGRENAKTFLKDNPEIAAEIEGKIRQNAGLLIADLQGNDDVIASEDAA</sequence>
<dbReference type="Pfam" id="PF21096">
    <property type="entry name" value="RecA_C"/>
    <property type="match status" value="1"/>
</dbReference>
<organism evidence="15 16">
    <name type="scientific">Microvirga splendida</name>
    <dbReference type="NCBI Taxonomy" id="2795727"/>
    <lineage>
        <taxon>Bacteria</taxon>
        <taxon>Pseudomonadati</taxon>
        <taxon>Pseudomonadota</taxon>
        <taxon>Alphaproteobacteria</taxon>
        <taxon>Hyphomicrobiales</taxon>
        <taxon>Methylobacteriaceae</taxon>
        <taxon>Microvirga</taxon>
    </lineage>
</organism>
<evidence type="ECO:0000313" key="16">
    <source>
        <dbReference type="Proteomes" id="UP000620670"/>
    </source>
</evidence>
<evidence type="ECO:0000259" key="14">
    <source>
        <dbReference type="PROSITE" id="PS50163"/>
    </source>
</evidence>
<dbReference type="PROSITE" id="PS50162">
    <property type="entry name" value="RECA_2"/>
    <property type="match status" value="1"/>
</dbReference>
<dbReference type="Pfam" id="PF00154">
    <property type="entry name" value="RecA_N"/>
    <property type="match status" value="1"/>
</dbReference>
<dbReference type="InterPro" id="IPR023400">
    <property type="entry name" value="RecA_C_sf"/>
</dbReference>
<evidence type="ECO:0000259" key="13">
    <source>
        <dbReference type="PROSITE" id="PS50162"/>
    </source>
</evidence>
<keyword evidence="6 10" id="KW-0238">DNA-binding</keyword>
<gene>
    <name evidence="10 15" type="primary">recA</name>
    <name evidence="15" type="ORF">JAO75_18370</name>
</gene>
<dbReference type="PANTHER" id="PTHR45900">
    <property type="entry name" value="RECA"/>
    <property type="match status" value="1"/>
</dbReference>
<evidence type="ECO:0000256" key="4">
    <source>
        <dbReference type="ARBA" id="ARBA00022763"/>
    </source>
</evidence>
<evidence type="ECO:0000256" key="2">
    <source>
        <dbReference type="ARBA" id="ARBA00015553"/>
    </source>
</evidence>
<dbReference type="PROSITE" id="PS00321">
    <property type="entry name" value="RECA_1"/>
    <property type="match status" value="1"/>
</dbReference>
<dbReference type="EMBL" id="JAELXT010000024">
    <property type="protein sequence ID" value="MBJ6127372.1"/>
    <property type="molecule type" value="Genomic_DNA"/>
</dbReference>
<feature type="domain" description="RecA family profile 2" evidence="14">
    <location>
        <begin position="199"/>
        <end position="272"/>
    </location>
</feature>
<name>A0ABS0Y509_9HYPH</name>
<dbReference type="SMART" id="SM00382">
    <property type="entry name" value="AAA"/>
    <property type="match status" value="1"/>
</dbReference>
<feature type="binding site" evidence="10">
    <location>
        <begin position="65"/>
        <end position="72"/>
    </location>
    <ligand>
        <name>ATP</name>
        <dbReference type="ChEBI" id="CHEBI:30616"/>
    </ligand>
</feature>
<evidence type="ECO:0000256" key="3">
    <source>
        <dbReference type="ARBA" id="ARBA00022741"/>
    </source>
</evidence>
<comment type="similarity">
    <text evidence="1 10 12">Belongs to the RecA family.</text>
</comment>
<comment type="caution">
    <text evidence="15">The sequence shown here is derived from an EMBL/GenBank/DDBJ whole genome shotgun (WGS) entry which is preliminary data.</text>
</comment>
<reference evidence="16" key="1">
    <citation type="submission" date="2020-12" db="EMBL/GenBank/DDBJ databases">
        <title>Hymenobacter sp.</title>
        <authorList>
            <person name="Kim M.K."/>
        </authorList>
    </citation>
    <scope>NUCLEOTIDE SEQUENCE [LARGE SCALE GENOMIC DNA]</scope>
    <source>
        <strain evidence="16">BT325</strain>
    </source>
</reference>
<dbReference type="RefSeq" id="WP_199050598.1">
    <property type="nucleotide sequence ID" value="NZ_JAELXT010000024.1"/>
</dbReference>
<protein>
    <recommendedName>
        <fullName evidence="2 10">Protein RecA</fullName>
    </recommendedName>
    <alternativeName>
        <fullName evidence="10 11">Recombinase A</fullName>
    </alternativeName>
</protein>
<keyword evidence="10" id="KW-0963">Cytoplasm</keyword>
<keyword evidence="3 10" id="KW-0547">Nucleotide-binding</keyword>
<dbReference type="CDD" id="cd00983">
    <property type="entry name" value="RecA"/>
    <property type="match status" value="1"/>
</dbReference>
<evidence type="ECO:0000256" key="5">
    <source>
        <dbReference type="ARBA" id="ARBA00022840"/>
    </source>
</evidence>
<dbReference type="InterPro" id="IPR049428">
    <property type="entry name" value="RecA-like_N"/>
</dbReference>
<dbReference type="Proteomes" id="UP000620670">
    <property type="component" value="Unassembled WGS sequence"/>
</dbReference>
<dbReference type="InterPro" id="IPR013765">
    <property type="entry name" value="DNA_recomb/repair_RecA"/>
</dbReference>
<evidence type="ECO:0000256" key="6">
    <source>
        <dbReference type="ARBA" id="ARBA00023125"/>
    </source>
</evidence>
<dbReference type="SUPFAM" id="SSF54752">
    <property type="entry name" value="RecA protein, C-terminal domain"/>
    <property type="match status" value="1"/>
</dbReference>
<evidence type="ECO:0000256" key="8">
    <source>
        <dbReference type="ARBA" id="ARBA00023204"/>
    </source>
</evidence>
<evidence type="ECO:0000256" key="7">
    <source>
        <dbReference type="ARBA" id="ARBA00023172"/>
    </source>
</evidence>
<evidence type="ECO:0000256" key="11">
    <source>
        <dbReference type="RuleBase" id="RU000526"/>
    </source>
</evidence>
<dbReference type="PROSITE" id="PS50163">
    <property type="entry name" value="RECA_3"/>
    <property type="match status" value="1"/>
</dbReference>
<dbReference type="NCBIfam" id="TIGR02012">
    <property type="entry name" value="tigrfam_recA"/>
    <property type="match status" value="1"/>
</dbReference>
<comment type="function">
    <text evidence="10">Can catalyze the hydrolysis of ATP in the presence of single-stranded DNA, the ATP-dependent uptake of single-stranded DNA by duplex DNA, and the ATP-dependent hybridization of homologous single-stranded DNAs. It interacts with LexA causing its activation and leading to its autocatalytic cleavage.</text>
</comment>
<keyword evidence="16" id="KW-1185">Reference proteome</keyword>
<keyword evidence="7 10" id="KW-0233">DNA recombination</keyword>
<accession>A0ABS0Y509</accession>
<dbReference type="Gene3D" id="3.40.50.300">
    <property type="entry name" value="P-loop containing nucleotide triphosphate hydrolases"/>
    <property type="match status" value="1"/>
</dbReference>
<feature type="domain" description="RecA family profile 1" evidence="13">
    <location>
        <begin position="35"/>
        <end position="194"/>
    </location>
</feature>
<dbReference type="InterPro" id="IPR020588">
    <property type="entry name" value="RecA_ATP-bd"/>
</dbReference>
<dbReference type="InterPro" id="IPR049261">
    <property type="entry name" value="RecA-like_C"/>
</dbReference>
<keyword evidence="8 10" id="KW-0234">DNA repair</keyword>
<evidence type="ECO:0000256" key="10">
    <source>
        <dbReference type="HAMAP-Rule" id="MF_00268"/>
    </source>
</evidence>
<dbReference type="SUPFAM" id="SSF52540">
    <property type="entry name" value="P-loop containing nucleoside triphosphate hydrolases"/>
    <property type="match status" value="1"/>
</dbReference>
<dbReference type="InterPro" id="IPR027417">
    <property type="entry name" value="P-loop_NTPase"/>
</dbReference>
<comment type="subcellular location">
    <subcellularLocation>
        <location evidence="10">Cytoplasm</location>
    </subcellularLocation>
</comment>
<dbReference type="InterPro" id="IPR020584">
    <property type="entry name" value="DNA_recomb/repair_RecA_CS"/>
</dbReference>
<evidence type="ECO:0000256" key="12">
    <source>
        <dbReference type="RuleBase" id="RU004527"/>
    </source>
</evidence>
<evidence type="ECO:0000256" key="9">
    <source>
        <dbReference type="ARBA" id="ARBA00023236"/>
    </source>
</evidence>